<gene>
    <name evidence="3" type="ORF">EDB92DRAFT_1840829</name>
</gene>
<dbReference type="Gene3D" id="1.10.357.40">
    <property type="entry name" value="YbiA-like"/>
    <property type="match status" value="1"/>
</dbReference>
<name>A0AAD4LN03_9AGAM</name>
<dbReference type="InterPro" id="IPR012816">
    <property type="entry name" value="NADAR"/>
</dbReference>
<dbReference type="EMBL" id="JAKELL010000008">
    <property type="protein sequence ID" value="KAH8996599.1"/>
    <property type="molecule type" value="Genomic_DNA"/>
</dbReference>
<evidence type="ECO:0000259" key="2">
    <source>
        <dbReference type="Pfam" id="PF08719"/>
    </source>
</evidence>
<proteinExistence type="predicted"/>
<dbReference type="SUPFAM" id="SSF143990">
    <property type="entry name" value="YbiA-like"/>
    <property type="match status" value="1"/>
</dbReference>
<evidence type="ECO:0000313" key="3">
    <source>
        <dbReference type="EMBL" id="KAH8996599.1"/>
    </source>
</evidence>
<evidence type="ECO:0000313" key="4">
    <source>
        <dbReference type="Proteomes" id="UP001201163"/>
    </source>
</evidence>
<comment type="caution">
    <text evidence="3">The sequence shown here is derived from an EMBL/GenBank/DDBJ whole genome shotgun (WGS) entry which is preliminary data.</text>
</comment>
<evidence type="ECO:0000256" key="1">
    <source>
        <dbReference type="SAM" id="MobiDB-lite"/>
    </source>
</evidence>
<dbReference type="CDD" id="cd15457">
    <property type="entry name" value="NADAR"/>
    <property type="match status" value="1"/>
</dbReference>
<dbReference type="Pfam" id="PF08719">
    <property type="entry name" value="NADAR"/>
    <property type="match status" value="1"/>
</dbReference>
<protein>
    <recommendedName>
        <fullName evidence="2">NADAR domain-containing protein</fullName>
    </recommendedName>
</protein>
<keyword evidence="4" id="KW-1185">Reference proteome</keyword>
<feature type="domain" description="NADAR" evidence="2">
    <location>
        <begin position="71"/>
        <end position="211"/>
    </location>
</feature>
<reference evidence="3" key="1">
    <citation type="submission" date="2022-01" db="EMBL/GenBank/DDBJ databases">
        <title>Comparative genomics reveals a dynamic genome evolution in the ectomycorrhizal milk-cap (Lactarius) mushrooms.</title>
        <authorList>
            <consortium name="DOE Joint Genome Institute"/>
            <person name="Lebreton A."/>
            <person name="Tang N."/>
            <person name="Kuo A."/>
            <person name="LaButti K."/>
            <person name="Drula E."/>
            <person name="Barry K."/>
            <person name="Clum A."/>
            <person name="Lipzen A."/>
            <person name="Mousain D."/>
            <person name="Ng V."/>
            <person name="Wang R."/>
            <person name="Wang X."/>
            <person name="Dai Y."/>
            <person name="Henrissat B."/>
            <person name="Grigoriev I.V."/>
            <person name="Guerin-Laguette A."/>
            <person name="Yu F."/>
            <person name="Martin F.M."/>
        </authorList>
    </citation>
    <scope>NUCLEOTIDE SEQUENCE</scope>
    <source>
        <strain evidence="3">QP</strain>
    </source>
</reference>
<dbReference type="Proteomes" id="UP001201163">
    <property type="component" value="Unassembled WGS sequence"/>
</dbReference>
<dbReference type="InterPro" id="IPR037238">
    <property type="entry name" value="YbiA-like_sf"/>
</dbReference>
<sequence>MSSFIPGLSWFSRSSEKERGDTTHTRSGKGRRRTLSEPSSMDVDREEGSRSKCPVCNVANARPYPDTTPIFFYHRGKPFFEFTNFSLHSIEYDGRIYPTAEHLFQALKFVTTNPGLAEQIRTQPSARAARAEAGYHRAQQRADWFEVNIEVMDMVLHAKFTQHDDLRKRLLGTGNRELIEDSPDDVFWGIGRSGEGRNELGKALMRLRGQLLAAY</sequence>
<organism evidence="3 4">
    <name type="scientific">Lactarius akahatsu</name>
    <dbReference type="NCBI Taxonomy" id="416441"/>
    <lineage>
        <taxon>Eukaryota</taxon>
        <taxon>Fungi</taxon>
        <taxon>Dikarya</taxon>
        <taxon>Basidiomycota</taxon>
        <taxon>Agaricomycotina</taxon>
        <taxon>Agaricomycetes</taxon>
        <taxon>Russulales</taxon>
        <taxon>Russulaceae</taxon>
        <taxon>Lactarius</taxon>
    </lineage>
</organism>
<dbReference type="AlphaFoldDB" id="A0AAD4LN03"/>
<accession>A0AAD4LN03</accession>
<feature type="region of interest" description="Disordered" evidence="1">
    <location>
        <begin position="14"/>
        <end position="49"/>
    </location>
</feature>
<dbReference type="NCBIfam" id="TIGR02464">
    <property type="entry name" value="ribofla_fusion"/>
    <property type="match status" value="1"/>
</dbReference>
<feature type="compositionally biased region" description="Basic and acidic residues" evidence="1">
    <location>
        <begin position="14"/>
        <end position="24"/>
    </location>
</feature>